<dbReference type="InterPro" id="IPR013762">
    <property type="entry name" value="Integrase-like_cat_sf"/>
</dbReference>
<feature type="domain" description="Tyr recombinase" evidence="2">
    <location>
        <begin position="1"/>
        <end position="63"/>
    </location>
</feature>
<proteinExistence type="predicted"/>
<dbReference type="EMBL" id="JGDM01000144">
    <property type="protein sequence ID" value="EXZ42035.1"/>
    <property type="molecule type" value="Genomic_DNA"/>
</dbReference>
<evidence type="ECO:0000259" key="2">
    <source>
        <dbReference type="PROSITE" id="PS51898"/>
    </source>
</evidence>
<evidence type="ECO:0000256" key="1">
    <source>
        <dbReference type="ARBA" id="ARBA00023172"/>
    </source>
</evidence>
<sequence>MADICKIKKVLTFHTARHTFSTTICLDNGLPIETLSKMLGHSDIKITQAYAKVSNRKIEEDVNKLNSILQ</sequence>
<accession>A0A015Y6E7</accession>
<dbReference type="InterPro" id="IPR002104">
    <property type="entry name" value="Integrase_catalytic"/>
</dbReference>
<dbReference type="Gene3D" id="1.10.443.10">
    <property type="entry name" value="Intergrase catalytic core"/>
    <property type="match status" value="1"/>
</dbReference>
<reference evidence="3 4" key="1">
    <citation type="submission" date="2014-02" db="EMBL/GenBank/DDBJ databases">
        <authorList>
            <person name="Sears C."/>
            <person name="Carroll K."/>
            <person name="Sack B.R."/>
            <person name="Qadri F."/>
            <person name="Myers L.L."/>
            <person name="Chung G.-T."/>
            <person name="Escheverria P."/>
            <person name="Fraser C.M."/>
            <person name="Sadzewicz L."/>
            <person name="Shefchek K.A."/>
            <person name="Tallon L."/>
            <person name="Das S.P."/>
            <person name="Daugherty S."/>
            <person name="Mongodin E.F."/>
        </authorList>
    </citation>
    <scope>NUCLEOTIDE SEQUENCE [LARGE SCALE GENOMIC DNA]</scope>
    <source>
        <strain evidence="3 4">2-F-2 #4</strain>
    </source>
</reference>
<dbReference type="GO" id="GO:0003677">
    <property type="term" value="F:DNA binding"/>
    <property type="evidence" value="ECO:0007669"/>
    <property type="project" value="InterPro"/>
</dbReference>
<evidence type="ECO:0000313" key="4">
    <source>
        <dbReference type="Proteomes" id="UP000022272"/>
    </source>
</evidence>
<dbReference type="GO" id="GO:0015074">
    <property type="term" value="P:DNA integration"/>
    <property type="evidence" value="ECO:0007669"/>
    <property type="project" value="InterPro"/>
</dbReference>
<dbReference type="Proteomes" id="UP000022272">
    <property type="component" value="Unassembled WGS sequence"/>
</dbReference>
<protein>
    <submittedName>
        <fullName evidence="3">Phage integrase family protein</fullName>
    </submittedName>
</protein>
<dbReference type="PATRIC" id="fig|1339280.3.peg.4616"/>
<organism evidence="3 4">
    <name type="scientific">Bacteroides fragilis str. 2-F-2 #4</name>
    <dbReference type="NCBI Taxonomy" id="1339280"/>
    <lineage>
        <taxon>Bacteria</taxon>
        <taxon>Pseudomonadati</taxon>
        <taxon>Bacteroidota</taxon>
        <taxon>Bacteroidia</taxon>
        <taxon>Bacteroidales</taxon>
        <taxon>Bacteroidaceae</taxon>
        <taxon>Bacteroides</taxon>
    </lineage>
</organism>
<dbReference type="GO" id="GO:0006310">
    <property type="term" value="P:DNA recombination"/>
    <property type="evidence" value="ECO:0007669"/>
    <property type="project" value="UniProtKB-KW"/>
</dbReference>
<dbReference type="Pfam" id="PF00589">
    <property type="entry name" value="Phage_integrase"/>
    <property type="match status" value="1"/>
</dbReference>
<name>A0A015Y6E7_BACFG</name>
<evidence type="ECO:0000313" key="3">
    <source>
        <dbReference type="EMBL" id="EXZ42035.1"/>
    </source>
</evidence>
<dbReference type="SUPFAM" id="SSF56349">
    <property type="entry name" value="DNA breaking-rejoining enzymes"/>
    <property type="match status" value="1"/>
</dbReference>
<dbReference type="InterPro" id="IPR011010">
    <property type="entry name" value="DNA_brk_join_enz"/>
</dbReference>
<keyword evidence="1" id="KW-0233">DNA recombination</keyword>
<gene>
    <name evidence="3" type="ORF">M076_4844</name>
</gene>
<dbReference type="PROSITE" id="PS51898">
    <property type="entry name" value="TYR_RECOMBINASE"/>
    <property type="match status" value="1"/>
</dbReference>
<dbReference type="AlphaFoldDB" id="A0A015Y6E7"/>
<comment type="caution">
    <text evidence="3">The sequence shown here is derived from an EMBL/GenBank/DDBJ whole genome shotgun (WGS) entry which is preliminary data.</text>
</comment>